<feature type="compositionally biased region" description="Acidic residues" evidence="1">
    <location>
        <begin position="483"/>
        <end position="506"/>
    </location>
</feature>
<proteinExistence type="predicted"/>
<dbReference type="AlphaFoldDB" id="A0A8I6Z7N8"/>
<feature type="region of interest" description="Disordered" evidence="1">
    <location>
        <begin position="483"/>
        <end position="539"/>
    </location>
</feature>
<dbReference type="Gene3D" id="3.80.10.10">
    <property type="entry name" value="Ribonuclease Inhibitor"/>
    <property type="match status" value="1"/>
</dbReference>
<dbReference type="Gramene" id="HORVU.MOREX.r3.7HG0731930.1">
    <property type="protein sequence ID" value="HORVU.MOREX.r3.7HG0731930.1"/>
    <property type="gene ID" value="HORVU.MOREX.r3.7HG0731930"/>
</dbReference>
<evidence type="ECO:0000313" key="4">
    <source>
        <dbReference type="Proteomes" id="UP000011116"/>
    </source>
</evidence>
<dbReference type="InterPro" id="IPR006566">
    <property type="entry name" value="FBD"/>
</dbReference>
<keyword evidence="4" id="KW-1185">Reference proteome</keyword>
<feature type="region of interest" description="Disordered" evidence="1">
    <location>
        <begin position="429"/>
        <end position="469"/>
    </location>
</feature>
<dbReference type="PANTHER" id="PTHR34145:SF65">
    <property type="entry name" value="FBD DOMAIN-CONTAINING PROTEIN"/>
    <property type="match status" value="1"/>
</dbReference>
<dbReference type="SMART" id="SM00579">
    <property type="entry name" value="FBD"/>
    <property type="match status" value="1"/>
</dbReference>
<reference evidence="3" key="3">
    <citation type="submission" date="2022-01" db="UniProtKB">
        <authorList>
            <consortium name="EnsemblPlants"/>
        </authorList>
    </citation>
    <scope>IDENTIFICATION</scope>
    <source>
        <strain evidence="3">subsp. vulgare</strain>
    </source>
</reference>
<dbReference type="InterPro" id="IPR053781">
    <property type="entry name" value="F-box_AtFBL13-like"/>
</dbReference>
<dbReference type="InterPro" id="IPR032675">
    <property type="entry name" value="LRR_dom_sf"/>
</dbReference>
<dbReference type="Gene3D" id="1.20.1280.50">
    <property type="match status" value="1"/>
</dbReference>
<sequence length="645" mass="72616">MEWSGSLSRSPGKGASPHAGTGSSVRRRRRFVDMDSANAFCGRGWASAASHLDGATEAAEDRISELPEALRLHVLCLLPLKSAIRTGALSSRWRSLWTHRWPAPSSLDFRLGTYDSPHPLLETLERRGGRRLQRFALSFGIGELKPEHFRRCLGYAVACAVEDLHVHRAHHFFARFFRFRLPLGDPHLARLSFRFIRVDLPSSFSARSHPFTALEVIHLRCVHISDDTVSSLVAACPLLHTLDLRYCEGLDFVSVAAAGAHLRSLTVAECGRDTQVLFADEASGLRSFRYSGTYMSAYSIPATPTIADLYICFGGPYSRRRLLAPSRLRFYGQEPHGCRNWLQLLTNLSNLTVLTLCSIVLRRLSAKARARLVATGAARPCKLLNLRELQLLMFEVEINNMNDIYSFLVACCGPRLERLFVQLPTINYPYEPEDEPSGSESEENGPTEELSYQEAQGEDELDEDFSEGEALEKDRLEEELAEADALEEDELEEELLEGNELEEELSGGEPPEEKQSEKQELEGSMEELSDRGQSEEETLKHDDVFENLMLLKMMNFMGRDNEMQLVSLVLKKATSLKQLILFTPKINHPEELQKDHTNTSSLLERKLFSLRKASPNAQIVLSEPDDSAIQPLHEAFVNDFLVVEL</sequence>
<dbReference type="InterPro" id="IPR055357">
    <property type="entry name" value="LRR_At1g61320_AtMIF1"/>
</dbReference>
<feature type="region of interest" description="Disordered" evidence="1">
    <location>
        <begin position="1"/>
        <end position="27"/>
    </location>
</feature>
<feature type="compositionally biased region" description="Acidic residues" evidence="1">
    <location>
        <begin position="431"/>
        <end position="446"/>
    </location>
</feature>
<dbReference type="SUPFAM" id="SSF52047">
    <property type="entry name" value="RNI-like"/>
    <property type="match status" value="1"/>
</dbReference>
<organism evidence="3 4">
    <name type="scientific">Hordeum vulgare subsp. vulgare</name>
    <name type="common">Domesticated barley</name>
    <dbReference type="NCBI Taxonomy" id="112509"/>
    <lineage>
        <taxon>Eukaryota</taxon>
        <taxon>Viridiplantae</taxon>
        <taxon>Streptophyta</taxon>
        <taxon>Embryophyta</taxon>
        <taxon>Tracheophyta</taxon>
        <taxon>Spermatophyta</taxon>
        <taxon>Magnoliopsida</taxon>
        <taxon>Liliopsida</taxon>
        <taxon>Poales</taxon>
        <taxon>Poaceae</taxon>
        <taxon>BOP clade</taxon>
        <taxon>Pooideae</taxon>
        <taxon>Triticodae</taxon>
        <taxon>Triticeae</taxon>
        <taxon>Hordeinae</taxon>
        <taxon>Hordeum</taxon>
    </lineage>
</organism>
<feature type="compositionally biased region" description="Basic and acidic residues" evidence="1">
    <location>
        <begin position="528"/>
        <end position="539"/>
    </location>
</feature>
<dbReference type="SUPFAM" id="SSF81383">
    <property type="entry name" value="F-box domain"/>
    <property type="match status" value="1"/>
</dbReference>
<evidence type="ECO:0000259" key="2">
    <source>
        <dbReference type="SMART" id="SM00579"/>
    </source>
</evidence>
<reference evidence="3" key="2">
    <citation type="submission" date="2020-10" db="EMBL/GenBank/DDBJ databases">
        <authorList>
            <person name="Scholz U."/>
            <person name="Mascher M."/>
            <person name="Fiebig A."/>
        </authorList>
    </citation>
    <scope>NUCLEOTIDE SEQUENCE [LARGE SCALE GENOMIC DNA]</scope>
    <source>
        <strain evidence="3">cv. Morex</strain>
    </source>
</reference>
<reference evidence="4" key="1">
    <citation type="journal article" date="2012" name="Nature">
        <title>A physical, genetic and functional sequence assembly of the barley genome.</title>
        <authorList>
            <consortium name="The International Barley Genome Sequencing Consortium"/>
            <person name="Mayer K.F."/>
            <person name="Waugh R."/>
            <person name="Brown J.W."/>
            <person name="Schulman A."/>
            <person name="Langridge P."/>
            <person name="Platzer M."/>
            <person name="Fincher G.B."/>
            <person name="Muehlbauer G.J."/>
            <person name="Sato K."/>
            <person name="Close T.J."/>
            <person name="Wise R.P."/>
            <person name="Stein N."/>
        </authorList>
    </citation>
    <scope>NUCLEOTIDE SEQUENCE [LARGE SCALE GENOMIC DNA]</scope>
    <source>
        <strain evidence="4">cv. Morex</strain>
    </source>
</reference>
<dbReference type="Pfam" id="PF23622">
    <property type="entry name" value="LRR_At1g61320_AtMIF1"/>
    <property type="match status" value="1"/>
</dbReference>
<dbReference type="InterPro" id="IPR036047">
    <property type="entry name" value="F-box-like_dom_sf"/>
</dbReference>
<evidence type="ECO:0000313" key="3">
    <source>
        <dbReference type="EnsemblPlants" id="HORVU.MOREX.r3.7HG0731930.1"/>
    </source>
</evidence>
<dbReference type="InterPro" id="IPR053772">
    <property type="entry name" value="At1g61320/At1g61330-like"/>
</dbReference>
<feature type="compositionally biased region" description="Acidic residues" evidence="1">
    <location>
        <begin position="456"/>
        <end position="469"/>
    </location>
</feature>
<dbReference type="EnsemblPlants" id="HORVU.MOREX.r3.7HG0731930.1">
    <property type="protein sequence ID" value="HORVU.MOREX.r3.7HG0731930.1"/>
    <property type="gene ID" value="HORVU.MOREX.r3.7HG0731930"/>
</dbReference>
<dbReference type="PANTHER" id="PTHR34145">
    <property type="entry name" value="OS02G0105600 PROTEIN"/>
    <property type="match status" value="1"/>
</dbReference>
<feature type="compositionally biased region" description="Basic and acidic residues" evidence="1">
    <location>
        <begin position="511"/>
        <end position="521"/>
    </location>
</feature>
<evidence type="ECO:0000256" key="1">
    <source>
        <dbReference type="SAM" id="MobiDB-lite"/>
    </source>
</evidence>
<dbReference type="Pfam" id="PF00646">
    <property type="entry name" value="F-box"/>
    <property type="match status" value="1"/>
</dbReference>
<protein>
    <recommendedName>
        <fullName evidence="2">FBD domain-containing protein</fullName>
    </recommendedName>
</protein>
<name>A0A8I6Z7N8_HORVV</name>
<gene>
    <name evidence="3" type="primary">LOC123407756</name>
</gene>
<feature type="domain" description="FBD" evidence="2">
    <location>
        <begin position="542"/>
        <end position="622"/>
    </location>
</feature>
<accession>A0A8I6Z7N8</accession>
<dbReference type="CDD" id="cd22160">
    <property type="entry name" value="F-box_AtFBL13-like"/>
    <property type="match status" value="1"/>
</dbReference>
<dbReference type="InterPro" id="IPR001810">
    <property type="entry name" value="F-box_dom"/>
</dbReference>
<dbReference type="Proteomes" id="UP000011116">
    <property type="component" value="Chromosome 7H"/>
</dbReference>